<evidence type="ECO:0000256" key="1">
    <source>
        <dbReference type="SAM" id="SignalP"/>
    </source>
</evidence>
<accession>A0ABR4AQU6</accession>
<protein>
    <submittedName>
        <fullName evidence="2">Uncharacterized protein</fullName>
    </submittedName>
</protein>
<evidence type="ECO:0000313" key="2">
    <source>
        <dbReference type="EMBL" id="KAL2045833.1"/>
    </source>
</evidence>
<feature type="signal peptide" evidence="1">
    <location>
        <begin position="1"/>
        <end position="23"/>
    </location>
</feature>
<reference evidence="2 3" key="1">
    <citation type="submission" date="2024-09" db="EMBL/GenBank/DDBJ databases">
        <title>Rethinking Asexuality: The Enigmatic Case of Functional Sexual Genes in Lepraria (Stereocaulaceae).</title>
        <authorList>
            <person name="Doellman M."/>
            <person name="Sun Y."/>
            <person name="Barcenas-Pena A."/>
            <person name="Lumbsch H.T."/>
            <person name="Grewe F."/>
        </authorList>
    </citation>
    <scope>NUCLEOTIDE SEQUENCE [LARGE SCALE GENOMIC DNA]</scope>
    <source>
        <strain evidence="2 3">Grewe 0041</strain>
    </source>
</reference>
<dbReference type="EMBL" id="JBHFEH010000134">
    <property type="protein sequence ID" value="KAL2045833.1"/>
    <property type="molecule type" value="Genomic_DNA"/>
</dbReference>
<comment type="caution">
    <text evidence="2">The sequence shown here is derived from an EMBL/GenBank/DDBJ whole genome shotgun (WGS) entry which is preliminary data.</text>
</comment>
<dbReference type="Proteomes" id="UP001590951">
    <property type="component" value="Unassembled WGS sequence"/>
</dbReference>
<keyword evidence="1" id="KW-0732">Signal</keyword>
<keyword evidence="3" id="KW-1185">Reference proteome</keyword>
<organism evidence="2 3">
    <name type="scientific">Lepraria finkii</name>
    <dbReference type="NCBI Taxonomy" id="1340010"/>
    <lineage>
        <taxon>Eukaryota</taxon>
        <taxon>Fungi</taxon>
        <taxon>Dikarya</taxon>
        <taxon>Ascomycota</taxon>
        <taxon>Pezizomycotina</taxon>
        <taxon>Lecanoromycetes</taxon>
        <taxon>OSLEUM clade</taxon>
        <taxon>Lecanoromycetidae</taxon>
        <taxon>Lecanorales</taxon>
        <taxon>Lecanorineae</taxon>
        <taxon>Stereocaulaceae</taxon>
        <taxon>Lepraria</taxon>
    </lineage>
</organism>
<sequence>MLDFKASYIVALLQLRLFALTATTPLLPISLTNDLNSNSNPNATLPLNITLATSSNALPPDPWNYSIPSEINKQVKFFDYGRPLNAIGISFVIQAAFTDADLHAPTDLVGLQPRRYREALSGDYVHLYFYPMESTMWKDVAAMAASIGEFIMSWDRVELAFDVDYVGRPRSMALGTGLLSGEM</sequence>
<proteinExistence type="predicted"/>
<evidence type="ECO:0000313" key="3">
    <source>
        <dbReference type="Proteomes" id="UP001590951"/>
    </source>
</evidence>
<gene>
    <name evidence="2" type="ORF">ABVK25_012015</name>
</gene>
<feature type="chain" id="PRO_5045874207" evidence="1">
    <location>
        <begin position="24"/>
        <end position="183"/>
    </location>
</feature>
<name>A0ABR4AQU6_9LECA</name>